<dbReference type="InterPro" id="IPR013976">
    <property type="entry name" value="HDOD"/>
</dbReference>
<name>A0A1G9UDT6_9BURK</name>
<dbReference type="PANTHER" id="PTHR33525:SF3">
    <property type="entry name" value="RIBONUCLEASE Y"/>
    <property type="match status" value="1"/>
</dbReference>
<dbReference type="PROSITE" id="PS51833">
    <property type="entry name" value="HDOD"/>
    <property type="match status" value="1"/>
</dbReference>
<dbReference type="EMBL" id="FNHP01000008">
    <property type="protein sequence ID" value="SDM58121.1"/>
    <property type="molecule type" value="Genomic_DNA"/>
</dbReference>
<evidence type="ECO:0000313" key="2">
    <source>
        <dbReference type="EMBL" id="SDM58121.1"/>
    </source>
</evidence>
<dbReference type="Proteomes" id="UP000198552">
    <property type="component" value="Unassembled WGS sequence"/>
</dbReference>
<dbReference type="RefSeq" id="WP_091571307.1">
    <property type="nucleotide sequence ID" value="NZ_FNHP01000008.1"/>
</dbReference>
<dbReference type="STRING" id="1527607.SAMN05428957_108130"/>
<dbReference type="SUPFAM" id="SSF109604">
    <property type="entry name" value="HD-domain/PDEase-like"/>
    <property type="match status" value="1"/>
</dbReference>
<dbReference type="Gene3D" id="1.10.3210.10">
    <property type="entry name" value="Hypothetical protein af1432"/>
    <property type="match status" value="1"/>
</dbReference>
<evidence type="ECO:0000259" key="1">
    <source>
        <dbReference type="PROSITE" id="PS51833"/>
    </source>
</evidence>
<organism evidence="2 3">
    <name type="scientific">Oryzisolibacter propanilivorax</name>
    <dbReference type="NCBI Taxonomy" id="1527607"/>
    <lineage>
        <taxon>Bacteria</taxon>
        <taxon>Pseudomonadati</taxon>
        <taxon>Pseudomonadota</taxon>
        <taxon>Betaproteobacteria</taxon>
        <taxon>Burkholderiales</taxon>
        <taxon>Comamonadaceae</taxon>
        <taxon>Oryzisolibacter</taxon>
    </lineage>
</organism>
<dbReference type="InterPro" id="IPR052340">
    <property type="entry name" value="RNase_Y/CdgJ"/>
</dbReference>
<gene>
    <name evidence="2" type="ORF">SAMN05428957_108130</name>
</gene>
<dbReference type="OrthoDB" id="9770715at2"/>
<feature type="domain" description="HDOD" evidence="1">
    <location>
        <begin position="13"/>
        <end position="205"/>
    </location>
</feature>
<evidence type="ECO:0000313" key="3">
    <source>
        <dbReference type="Proteomes" id="UP000198552"/>
    </source>
</evidence>
<protein>
    <submittedName>
        <fullName evidence="2">HD-like signal output (HDOD) domain, no enzymatic activity</fullName>
    </submittedName>
</protein>
<dbReference type="PANTHER" id="PTHR33525">
    <property type="match status" value="1"/>
</dbReference>
<dbReference type="Pfam" id="PF08668">
    <property type="entry name" value="HDOD"/>
    <property type="match status" value="1"/>
</dbReference>
<proteinExistence type="predicted"/>
<reference evidence="3" key="1">
    <citation type="submission" date="2016-10" db="EMBL/GenBank/DDBJ databases">
        <authorList>
            <person name="Varghese N."/>
            <person name="Submissions S."/>
        </authorList>
    </citation>
    <scope>NUCLEOTIDE SEQUENCE [LARGE SCALE GENOMIC DNA]</scope>
    <source>
        <strain evidence="3">EPL6</strain>
    </source>
</reference>
<keyword evidence="3" id="KW-1185">Reference proteome</keyword>
<accession>A0A1G9UDT6</accession>
<sequence length="281" mass="30046">MQLHDLLAQPPLLPSLPRAVALLLGELARPEPSLRRLSQLFAIDPTLAARLLQQANRPAHGAPGQVRGIAEALALLDVPQLRMLVQSAAVGTSARSVPGVDLQQFWRYSLHTAKLARALAGVVQHHPLAAYSAGLLHALGELALHLADPQRMQAIASLAGPLDWRRGRLEQHLLGYSYADVGAGLARGWGLPQDVVDALQHHITPFDNEVCEPLAGVLHLAAWRARTDAAGLDAGATVASFPGEVGVALGMDIDLVLQQDAIDWTDQSPSPEALLQEPWVD</sequence>
<dbReference type="AlphaFoldDB" id="A0A1G9UDT6"/>